<protein>
    <submittedName>
        <fullName evidence="4">LRAT domain-containing protein</fullName>
    </submittedName>
</protein>
<feature type="region of interest" description="Disordered" evidence="1">
    <location>
        <begin position="284"/>
        <end position="303"/>
    </location>
</feature>
<dbReference type="Pfam" id="PF04970">
    <property type="entry name" value="LRAT"/>
    <property type="match status" value="1"/>
</dbReference>
<evidence type="ECO:0000259" key="2">
    <source>
        <dbReference type="Pfam" id="PF04970"/>
    </source>
</evidence>
<evidence type="ECO:0000313" key="4">
    <source>
        <dbReference type="WBParaSite" id="Pan_g1634.t1"/>
    </source>
</evidence>
<name>A0A7E4V431_PANRE</name>
<dbReference type="WBParaSite" id="Pan_g1634.t1">
    <property type="protein sequence ID" value="Pan_g1634.t1"/>
    <property type="gene ID" value="Pan_g1634"/>
</dbReference>
<proteinExistence type="predicted"/>
<organism evidence="3 4">
    <name type="scientific">Panagrellus redivivus</name>
    <name type="common">Microworm</name>
    <dbReference type="NCBI Taxonomy" id="6233"/>
    <lineage>
        <taxon>Eukaryota</taxon>
        <taxon>Metazoa</taxon>
        <taxon>Ecdysozoa</taxon>
        <taxon>Nematoda</taxon>
        <taxon>Chromadorea</taxon>
        <taxon>Rhabditida</taxon>
        <taxon>Tylenchina</taxon>
        <taxon>Panagrolaimomorpha</taxon>
        <taxon>Panagrolaimoidea</taxon>
        <taxon>Panagrolaimidae</taxon>
        <taxon>Panagrellus</taxon>
    </lineage>
</organism>
<dbReference type="Gene3D" id="3.90.1720.10">
    <property type="entry name" value="endopeptidase domain like (from Nostoc punctiforme)"/>
    <property type="match status" value="1"/>
</dbReference>
<reference evidence="4" key="2">
    <citation type="submission" date="2020-10" db="UniProtKB">
        <authorList>
            <consortium name="WormBaseParasite"/>
        </authorList>
    </citation>
    <scope>IDENTIFICATION</scope>
</reference>
<sequence>MDAESFINYVDSVFPTSDDVFIKRFFKASITDQQFCFVVMSVKKFFETYLIADERHRYAPLVRSQDCYNDYVLERKRFNTIEEARDYVYLRIEEFKKGNFGSSYPFRVRQLPEKCLEKPDRYLNPGDHIQRNLQTGIPASHEGIYLGNGEVAHVNPENDTADGVVLLLGGGKNEALARIDRIERFVRYPEQPVRVVVHCIERHTPEETCEIARRLVDARHGEKAYHILRQNCQHFASRCAIDDEIMSDGQQLIDKVAKTASAIGIVAIGATFVYQMMKVVWPDEEKEEESRNKSNNRVGNATS</sequence>
<evidence type="ECO:0000313" key="3">
    <source>
        <dbReference type="Proteomes" id="UP000492821"/>
    </source>
</evidence>
<dbReference type="InterPro" id="IPR007053">
    <property type="entry name" value="LRAT_dom"/>
</dbReference>
<dbReference type="AlphaFoldDB" id="A0A7E4V431"/>
<evidence type="ECO:0000256" key="1">
    <source>
        <dbReference type="SAM" id="MobiDB-lite"/>
    </source>
</evidence>
<feature type="domain" description="LRAT" evidence="2">
    <location>
        <begin position="123"/>
        <end position="242"/>
    </location>
</feature>
<dbReference type="Proteomes" id="UP000492821">
    <property type="component" value="Unassembled WGS sequence"/>
</dbReference>
<accession>A0A7E4V431</accession>
<reference evidence="3" key="1">
    <citation type="journal article" date="2013" name="Genetics">
        <title>The draft genome and transcriptome of Panagrellus redivivus are shaped by the harsh demands of a free-living lifestyle.</title>
        <authorList>
            <person name="Srinivasan J."/>
            <person name="Dillman A.R."/>
            <person name="Macchietto M.G."/>
            <person name="Heikkinen L."/>
            <person name="Lakso M."/>
            <person name="Fracchia K.M."/>
            <person name="Antoshechkin I."/>
            <person name="Mortazavi A."/>
            <person name="Wong G."/>
            <person name="Sternberg P.W."/>
        </authorList>
    </citation>
    <scope>NUCLEOTIDE SEQUENCE [LARGE SCALE GENOMIC DNA]</scope>
    <source>
        <strain evidence="3">MT8872</strain>
    </source>
</reference>
<keyword evidence="3" id="KW-1185">Reference proteome</keyword>